<protein>
    <recommendedName>
        <fullName evidence="4">Sulfatase</fullName>
    </recommendedName>
</protein>
<evidence type="ECO:0000313" key="2">
    <source>
        <dbReference type="EMBL" id="GIE98576.1"/>
    </source>
</evidence>
<dbReference type="EMBL" id="BOMV01000063">
    <property type="protein sequence ID" value="GIE98576.1"/>
    <property type="molecule type" value="Genomic_DNA"/>
</dbReference>
<feature type="transmembrane region" description="Helical" evidence="1">
    <location>
        <begin position="187"/>
        <end position="205"/>
    </location>
</feature>
<proteinExistence type="predicted"/>
<dbReference type="InterPro" id="IPR017850">
    <property type="entry name" value="Alkaline_phosphatase_core_sf"/>
</dbReference>
<keyword evidence="1" id="KW-0812">Transmembrane</keyword>
<evidence type="ECO:0000313" key="3">
    <source>
        <dbReference type="Proteomes" id="UP000636960"/>
    </source>
</evidence>
<sequence>MTLIDRSPLAVTEGGPAETVISRPARPRWRRFAGWGLTALAAVLVYLVLVVPDAVARVKTGTWVPGAFLRVPLEGILGAAVLIALSPRWRRPMTWLFGLGLGFVAVLKLFNMGFRTVLGRRFNPVLDWPLLGDGYNALSETDGRATANAAVVGVIVLGVVVVTLAVLAVRRLSRVTVRFAGPARRALIGLSAVWLALSLSGVTLFPDNPVASDTAAVLLKTTVKQIPEALRDQRRFAEAARNDPFRNVPANQLVAGLQGKDVIIGVVESYGRTAIEDPQMNAVVGPVLAANEKKLAAAGFTARSGFLTSSTFGGGSWLAHAAFQSGLWINSQQRYRQVTASDRLTITKAFQNAGWQTVGVEPGNTVAWPEASFYGYETVYDSRNMGYRGPRFGWSRMPDQYTLATFQREVYGKAHGPVMAEVTLTSSHEPWTPVPAMVDWDRIGDGRVFAPMAKRGESRSKLWGNPEKTRQEYAKSVGYSVDSLLSWAAKYGDENLVLVMFGDHQPLPIIVGTGASHDIPVTIIAHDEAVLDRIAGWNWEAGLKPSPTAPVWRMDEFRDKFFTAFGRQKAMSLRNPH</sequence>
<evidence type="ECO:0008006" key="4">
    <source>
        <dbReference type="Google" id="ProtNLM"/>
    </source>
</evidence>
<feature type="transmembrane region" description="Helical" evidence="1">
    <location>
        <begin position="63"/>
        <end position="83"/>
    </location>
</feature>
<keyword evidence="1" id="KW-0472">Membrane</keyword>
<keyword evidence="1" id="KW-1133">Transmembrane helix</keyword>
<feature type="transmembrane region" description="Helical" evidence="1">
    <location>
        <begin position="145"/>
        <end position="167"/>
    </location>
</feature>
<organism evidence="2 3">
    <name type="scientific">Paractinoplanes rishiriensis</name>
    <dbReference type="NCBI Taxonomy" id="1050105"/>
    <lineage>
        <taxon>Bacteria</taxon>
        <taxon>Bacillati</taxon>
        <taxon>Actinomycetota</taxon>
        <taxon>Actinomycetes</taxon>
        <taxon>Micromonosporales</taxon>
        <taxon>Micromonosporaceae</taxon>
        <taxon>Paractinoplanes</taxon>
    </lineage>
</organism>
<reference evidence="2" key="1">
    <citation type="submission" date="2021-01" db="EMBL/GenBank/DDBJ databases">
        <title>Whole genome shotgun sequence of Actinoplanes rishiriensis NBRC 108556.</title>
        <authorList>
            <person name="Komaki H."/>
            <person name="Tamura T."/>
        </authorList>
    </citation>
    <scope>NUCLEOTIDE SEQUENCE</scope>
    <source>
        <strain evidence="2">NBRC 108556</strain>
    </source>
</reference>
<keyword evidence="3" id="KW-1185">Reference proteome</keyword>
<dbReference type="AlphaFoldDB" id="A0A919K8K5"/>
<name>A0A919K8K5_9ACTN</name>
<dbReference type="Proteomes" id="UP000636960">
    <property type="component" value="Unassembled WGS sequence"/>
</dbReference>
<feature type="transmembrane region" description="Helical" evidence="1">
    <location>
        <begin position="95"/>
        <end position="114"/>
    </location>
</feature>
<evidence type="ECO:0000256" key="1">
    <source>
        <dbReference type="SAM" id="Phobius"/>
    </source>
</evidence>
<dbReference type="RefSeq" id="WP_239163147.1">
    <property type="nucleotide sequence ID" value="NZ_BOMV01000063.1"/>
</dbReference>
<comment type="caution">
    <text evidence="2">The sequence shown here is derived from an EMBL/GenBank/DDBJ whole genome shotgun (WGS) entry which is preliminary data.</text>
</comment>
<dbReference type="SUPFAM" id="SSF53649">
    <property type="entry name" value="Alkaline phosphatase-like"/>
    <property type="match status" value="1"/>
</dbReference>
<gene>
    <name evidence="2" type="ORF">Ari01nite_60410</name>
</gene>
<accession>A0A919K8K5</accession>
<feature type="transmembrane region" description="Helical" evidence="1">
    <location>
        <begin position="32"/>
        <end position="51"/>
    </location>
</feature>
<dbReference type="Gene3D" id="3.40.720.10">
    <property type="entry name" value="Alkaline Phosphatase, subunit A"/>
    <property type="match status" value="1"/>
</dbReference>